<dbReference type="FunFam" id="1.20.1740.10:FF:000003">
    <property type="entry name" value="Y+L amino acid transporter 1 isoform X1"/>
    <property type="match status" value="1"/>
</dbReference>
<organism evidence="9 10">
    <name type="scientific">Intoshia linei</name>
    <dbReference type="NCBI Taxonomy" id="1819745"/>
    <lineage>
        <taxon>Eukaryota</taxon>
        <taxon>Metazoa</taxon>
        <taxon>Spiralia</taxon>
        <taxon>Lophotrochozoa</taxon>
        <taxon>Mesozoa</taxon>
        <taxon>Orthonectida</taxon>
        <taxon>Rhopaluridae</taxon>
        <taxon>Intoshia</taxon>
    </lineage>
</organism>
<keyword evidence="3" id="KW-0813">Transport</keyword>
<dbReference type="OrthoDB" id="10062876at2759"/>
<dbReference type="InterPro" id="IPR050598">
    <property type="entry name" value="AminoAcid_Transporter"/>
</dbReference>
<feature type="transmembrane region" description="Helical" evidence="8">
    <location>
        <begin position="237"/>
        <end position="260"/>
    </location>
</feature>
<feature type="transmembrane region" description="Helical" evidence="8">
    <location>
        <begin position="280"/>
        <end position="300"/>
    </location>
</feature>
<feature type="transmembrane region" description="Helical" evidence="8">
    <location>
        <begin position="131"/>
        <end position="153"/>
    </location>
</feature>
<keyword evidence="4" id="KW-1003">Cell membrane</keyword>
<dbReference type="InterPro" id="IPR002293">
    <property type="entry name" value="AA/rel_permease1"/>
</dbReference>
<comment type="similarity">
    <text evidence="2">Belongs to the amino acid-polyamine-organocation (APC) superfamily. L-type amino acid transporter (LAT) (TC 2.A.3.8) family.</text>
</comment>
<keyword evidence="7 8" id="KW-0472">Membrane</keyword>
<feature type="transmembrane region" description="Helical" evidence="8">
    <location>
        <begin position="363"/>
        <end position="380"/>
    </location>
</feature>
<evidence type="ECO:0000256" key="5">
    <source>
        <dbReference type="ARBA" id="ARBA00022692"/>
    </source>
</evidence>
<feature type="transmembrane region" description="Helical" evidence="8">
    <location>
        <begin position="332"/>
        <end position="351"/>
    </location>
</feature>
<dbReference type="PIRSF" id="PIRSF006060">
    <property type="entry name" value="AA_transporter"/>
    <property type="match status" value="1"/>
</dbReference>
<evidence type="ECO:0000256" key="7">
    <source>
        <dbReference type="ARBA" id="ARBA00023136"/>
    </source>
</evidence>
<evidence type="ECO:0000256" key="1">
    <source>
        <dbReference type="ARBA" id="ARBA00004651"/>
    </source>
</evidence>
<comment type="subcellular location">
    <subcellularLocation>
        <location evidence="1">Cell membrane</location>
        <topology evidence="1">Multi-pass membrane protein</topology>
    </subcellularLocation>
</comment>
<reference evidence="9 10" key="1">
    <citation type="submission" date="2016-04" db="EMBL/GenBank/DDBJ databases">
        <title>The genome of Intoshia linei affirms orthonectids as highly simplified spiralians.</title>
        <authorList>
            <person name="Mikhailov K.V."/>
            <person name="Slusarev G.S."/>
            <person name="Nikitin M.A."/>
            <person name="Logacheva M.D."/>
            <person name="Penin A."/>
            <person name="Aleoshin V."/>
            <person name="Panchin Y.V."/>
        </authorList>
    </citation>
    <scope>NUCLEOTIDE SEQUENCE [LARGE SCALE GENOMIC DNA]</scope>
    <source>
        <strain evidence="9">Intl2013</strain>
        <tissue evidence="9">Whole animal</tissue>
    </source>
</reference>
<feature type="transmembrane region" description="Helical" evidence="8">
    <location>
        <begin position="15"/>
        <end position="34"/>
    </location>
</feature>
<evidence type="ECO:0000256" key="8">
    <source>
        <dbReference type="SAM" id="Phobius"/>
    </source>
</evidence>
<keyword evidence="6 8" id="KW-1133">Transmembrane helix</keyword>
<proteinExistence type="inferred from homology"/>
<dbReference type="EMBL" id="LWCA01000546">
    <property type="protein sequence ID" value="OAF67921.1"/>
    <property type="molecule type" value="Genomic_DNA"/>
</dbReference>
<keyword evidence="10" id="KW-1185">Reference proteome</keyword>
<sequence>MTDSNSDIKLKKGMTLFNSVTMIVGSIIGAGIFVSPTGIIRYSGSIFMSLFVWLFCGIFSMIGAYCYAELGTSIKESGADYAYILAAYGEMAAFLRMWVECIIAKPALTAIVALTFSEYILYPLMPCGAPIYLLKIIVVLIILLVGFINNYSVKLANRVQDFTTIGKSIALLIIIVLGIYMYFKGSTQYISRPFDHSIWDINKLSLAVYYGLFSFNGWNYLNFVVEEMKNPVRDLPRAITISCVFVVIIYLLTNISYFSVLDPVEFVNMNGIAIQFSTKILGKIGIVMAFFVAVSTFGGVNSQIITSSRMSFVAARRGHMPQLMHMIHINNITPFVSVSLTTIISILFGVFADVDWLIKCSGIVNWLAIGVSVTCIFVFRKKYPHMKRPIKVHIAWPIIYLILTVFLIIIPFIESPMETGIGILMILSGIPVYLLFVTNKKRDKIDQIINHITKSVQKVFLLSLEKKSDEEQIELESLESKPFLIKT</sequence>
<dbReference type="Gene3D" id="1.20.1740.10">
    <property type="entry name" value="Amino acid/polyamine transporter I"/>
    <property type="match status" value="1"/>
</dbReference>
<feature type="transmembrane region" description="Helical" evidence="8">
    <location>
        <begin position="46"/>
        <end position="68"/>
    </location>
</feature>
<comment type="caution">
    <text evidence="9">The sequence shown here is derived from an EMBL/GenBank/DDBJ whole genome shotgun (WGS) entry which is preliminary data.</text>
</comment>
<dbReference type="PANTHER" id="PTHR11785">
    <property type="entry name" value="AMINO ACID TRANSPORTER"/>
    <property type="match status" value="1"/>
</dbReference>
<evidence type="ECO:0000256" key="3">
    <source>
        <dbReference type="ARBA" id="ARBA00022448"/>
    </source>
</evidence>
<keyword evidence="5 8" id="KW-0812">Transmembrane</keyword>
<feature type="transmembrane region" description="Helical" evidence="8">
    <location>
        <begin position="207"/>
        <end position="225"/>
    </location>
</feature>
<evidence type="ECO:0000313" key="9">
    <source>
        <dbReference type="EMBL" id="OAF67921.1"/>
    </source>
</evidence>
<name>A0A177B2T4_9BILA</name>
<feature type="transmembrane region" description="Helical" evidence="8">
    <location>
        <begin position="165"/>
        <end position="183"/>
    </location>
</feature>
<protein>
    <submittedName>
        <fullName evidence="9">Solute carrier family 7 member 6</fullName>
    </submittedName>
</protein>
<dbReference type="Proteomes" id="UP000078046">
    <property type="component" value="Unassembled WGS sequence"/>
</dbReference>
<dbReference type="Pfam" id="PF13520">
    <property type="entry name" value="AA_permease_2"/>
    <property type="match status" value="1"/>
</dbReference>
<dbReference type="GO" id="GO:0005886">
    <property type="term" value="C:plasma membrane"/>
    <property type="evidence" value="ECO:0007669"/>
    <property type="project" value="UniProtKB-SubCell"/>
</dbReference>
<evidence type="ECO:0000256" key="4">
    <source>
        <dbReference type="ARBA" id="ARBA00022475"/>
    </source>
</evidence>
<evidence type="ECO:0000313" key="10">
    <source>
        <dbReference type="Proteomes" id="UP000078046"/>
    </source>
</evidence>
<dbReference type="PANTHER" id="PTHR11785:SF531">
    <property type="entry name" value="LARGE NEUTRAL AMINO ACIDS TRANSPORTER SMALL SUBUNIT 1"/>
    <property type="match status" value="1"/>
</dbReference>
<feature type="transmembrane region" description="Helical" evidence="8">
    <location>
        <begin position="419"/>
        <end position="437"/>
    </location>
</feature>
<accession>A0A177B2T4</accession>
<evidence type="ECO:0000256" key="2">
    <source>
        <dbReference type="ARBA" id="ARBA00007040"/>
    </source>
</evidence>
<dbReference type="AlphaFoldDB" id="A0A177B2T4"/>
<gene>
    <name evidence="9" type="ORF">A3Q56_04342</name>
</gene>
<dbReference type="GO" id="GO:0015179">
    <property type="term" value="F:L-amino acid transmembrane transporter activity"/>
    <property type="evidence" value="ECO:0007669"/>
    <property type="project" value="TreeGrafter"/>
</dbReference>
<evidence type="ECO:0000256" key="6">
    <source>
        <dbReference type="ARBA" id="ARBA00022989"/>
    </source>
</evidence>
<feature type="transmembrane region" description="Helical" evidence="8">
    <location>
        <begin position="392"/>
        <end position="413"/>
    </location>
</feature>